<protein>
    <submittedName>
        <fullName evidence="1">Putative hydrolase of the HAD superfamily</fullName>
    </submittedName>
</protein>
<keyword evidence="1" id="KW-0378">Hydrolase</keyword>
<dbReference type="NCBIfam" id="TIGR01509">
    <property type="entry name" value="HAD-SF-IA-v3"/>
    <property type="match status" value="1"/>
</dbReference>
<dbReference type="STRING" id="630515.SAMN04489812_2256"/>
<gene>
    <name evidence="1" type="ORF">SAMN04489812_2256</name>
</gene>
<dbReference type="PANTHER" id="PTHR43611">
    <property type="entry name" value="ALPHA-D-GLUCOSE 1-PHOSPHATE PHOSPHATASE"/>
    <property type="match status" value="1"/>
</dbReference>
<sequence length="206" mass="22522">MTITWMLFDADGVLQRMPVGWKSSLLDQLTDGRSDTDPEATLAEIFAAERARAITGGDFTAVVTEVLQQRRLDVDPQAVLNSWRTLEVDPQLIARISDLRAAGINCALATNQQDVRISHMRAMPEYADVFDRQFYSAELGLAKPDPAFFAAVLEELGIAAEQALFIDDSAANVDGARMAGLRAELFSQSAGRGELDRILSLHGVQV</sequence>
<accession>A0A1H1T5A1</accession>
<dbReference type="Gene3D" id="3.40.50.1000">
    <property type="entry name" value="HAD superfamily/HAD-like"/>
    <property type="match status" value="1"/>
</dbReference>
<evidence type="ECO:0000313" key="1">
    <source>
        <dbReference type="EMBL" id="SDS55331.1"/>
    </source>
</evidence>
<evidence type="ECO:0000313" key="2">
    <source>
        <dbReference type="Proteomes" id="UP000199103"/>
    </source>
</evidence>
<dbReference type="PRINTS" id="PR00413">
    <property type="entry name" value="HADHALOGNASE"/>
</dbReference>
<dbReference type="Pfam" id="PF00702">
    <property type="entry name" value="Hydrolase"/>
    <property type="match status" value="1"/>
</dbReference>
<dbReference type="OrthoDB" id="9797415at2"/>
<keyword evidence="2" id="KW-1185">Reference proteome</keyword>
<dbReference type="InterPro" id="IPR006439">
    <property type="entry name" value="HAD-SF_hydro_IA"/>
</dbReference>
<proteinExistence type="predicted"/>
<dbReference type="AlphaFoldDB" id="A0A1H1T5A1"/>
<dbReference type="InterPro" id="IPR036412">
    <property type="entry name" value="HAD-like_sf"/>
</dbReference>
<dbReference type="InterPro" id="IPR023214">
    <property type="entry name" value="HAD_sf"/>
</dbReference>
<reference evidence="1 2" key="1">
    <citation type="submission" date="2016-10" db="EMBL/GenBank/DDBJ databases">
        <authorList>
            <person name="de Groot N.N."/>
        </authorList>
    </citation>
    <scope>NUCLEOTIDE SEQUENCE [LARGE SCALE GENOMIC DNA]</scope>
    <source>
        <strain evidence="1 2">DSM 21800</strain>
    </source>
</reference>
<dbReference type="SFLD" id="SFLDG01129">
    <property type="entry name" value="C1.5:_HAD__Beta-PGM__Phosphata"/>
    <property type="match status" value="1"/>
</dbReference>
<name>A0A1H1T5A1_9ACTN</name>
<dbReference type="SUPFAM" id="SSF56784">
    <property type="entry name" value="HAD-like"/>
    <property type="match status" value="1"/>
</dbReference>
<dbReference type="EMBL" id="LT629772">
    <property type="protein sequence ID" value="SDS55331.1"/>
    <property type="molecule type" value="Genomic_DNA"/>
</dbReference>
<organism evidence="1 2">
    <name type="scientific">Microlunatus soli</name>
    <dbReference type="NCBI Taxonomy" id="630515"/>
    <lineage>
        <taxon>Bacteria</taxon>
        <taxon>Bacillati</taxon>
        <taxon>Actinomycetota</taxon>
        <taxon>Actinomycetes</taxon>
        <taxon>Propionibacteriales</taxon>
        <taxon>Propionibacteriaceae</taxon>
        <taxon>Microlunatus</taxon>
    </lineage>
</organism>
<dbReference type="SFLD" id="SFLDS00003">
    <property type="entry name" value="Haloacid_Dehalogenase"/>
    <property type="match status" value="1"/>
</dbReference>
<dbReference type="PANTHER" id="PTHR43611:SF3">
    <property type="entry name" value="FLAVIN MONONUCLEOTIDE HYDROLASE 1, CHLOROPLATIC"/>
    <property type="match status" value="1"/>
</dbReference>
<dbReference type="GO" id="GO:0016787">
    <property type="term" value="F:hydrolase activity"/>
    <property type="evidence" value="ECO:0007669"/>
    <property type="project" value="UniProtKB-KW"/>
</dbReference>
<dbReference type="RefSeq" id="WP_091524522.1">
    <property type="nucleotide sequence ID" value="NZ_LT629772.1"/>
</dbReference>
<dbReference type="Proteomes" id="UP000199103">
    <property type="component" value="Chromosome I"/>
</dbReference>